<comment type="caution">
    <text evidence="2">The sequence shown here is derived from an EMBL/GenBank/DDBJ whole genome shotgun (WGS) entry which is preliminary data.</text>
</comment>
<gene>
    <name evidence="2" type="ORF">CC78DRAFT_622237</name>
</gene>
<reference evidence="3" key="1">
    <citation type="journal article" date="2020" name="Stud. Mycol.">
        <title>101 Dothideomycetes genomes: A test case for predicting lifestyles and emergence of pathogens.</title>
        <authorList>
            <person name="Haridas S."/>
            <person name="Albert R."/>
            <person name="Binder M."/>
            <person name="Bloem J."/>
            <person name="LaButti K."/>
            <person name="Salamov A."/>
            <person name="Andreopoulos B."/>
            <person name="Baker S."/>
            <person name="Barry K."/>
            <person name="Bills G."/>
            <person name="Bluhm B."/>
            <person name="Cannon C."/>
            <person name="Castanera R."/>
            <person name="Culley D."/>
            <person name="Daum C."/>
            <person name="Ezra D."/>
            <person name="Gonzalez J."/>
            <person name="Henrissat B."/>
            <person name="Kuo A."/>
            <person name="Liang C."/>
            <person name="Lipzen A."/>
            <person name="Lutzoni F."/>
            <person name="Magnuson J."/>
            <person name="Mondo S."/>
            <person name="Nolan M."/>
            <person name="Ohm R."/>
            <person name="Pangilinan J."/>
            <person name="Park H.-J."/>
            <person name="Ramirez L."/>
            <person name="Alfaro M."/>
            <person name="Sun H."/>
            <person name="Tritt A."/>
            <person name="Yoshinaga Y."/>
            <person name="Zwiers L.-H."/>
            <person name="Turgeon B."/>
            <person name="Goodwin S."/>
            <person name="Spatafora J."/>
            <person name="Crous P."/>
            <person name="Grigoriev I."/>
        </authorList>
    </citation>
    <scope>NUCLEOTIDE SEQUENCE [LARGE SCALE GENOMIC DNA]</scope>
    <source>
        <strain evidence="3">CBS 304.66</strain>
    </source>
</reference>
<dbReference type="Proteomes" id="UP000800093">
    <property type="component" value="Unassembled WGS sequence"/>
</dbReference>
<evidence type="ECO:0000313" key="3">
    <source>
        <dbReference type="Proteomes" id="UP000800093"/>
    </source>
</evidence>
<sequence>MIVKETRANPYGPRFLTQRNLEKRIVHGDEPPRPPIAPGNMQLFSYYKPGLTAGNYAIIAEQFIDARKGGGRQSLRIGNWKGKPTLPADTPAEPQIFEVMAPQFSLDPKLVNSFYPPEGHQDEGRILPHIVINDPHLPWERDADRAFAGGKESPLDTARLRDPDRNKEGETIDKDNNVTQDREEMVYRSIVPWLRLLVFDSAELKLENAEQARDLGVPEFANIDVEPSPDIRQQPASGAFSMMARDYLKIKPNNRIDFEKAYEDDEPGFEEIKTGKRSKESASVIYPTKDTFYKLCKDVESNKYLAHVRNINTVGFPNASVEENGLFSIIISARTGSYKIEQPATQIVHLVSIEHVHSTLMDHFQDWESRPQSVKNERIGLISLYSWTYTALPPNPVNFIDSMMAIVGNIPHTIDENQPDLPLTPKPGNMQMLRPKDDLLTALASSENKESKLLASRLKLGYSIARWRSETGEVTAAFNRGPLTPVKVPAVPAKDWPSSSTTSQAFEILDKTTGIVDLSYAAAWNHGKTLAISDTAFSSSLLRFRSTIHNTSASLARSQVNRLVSKIDVLKQLLQGVKQMNGLLDDKVAPPMRVVPPHDRLLDTQLDMPDIAVAMSMAVKKEVTFAAQAGDEVFNEFNTLGENSTDWAAIHKWITDKLYLADIPAHILFPDPSFIPEESIRFFHIDDAWMDCLIDGALSVGNHLENDDDQIKNAIKALYNVYLSTTVPETAIKPQIPCFGFILRSQIVKVNWNTSGDSKEQRASVCQWIRPDDHSLICLLDRPPEELAGYNDEHPDRGGIVLSQPPHQQRFSFGHSYNLNDDKFEFRLRHLYTGEESRPGEWPIWDHSNISDKPERDAASKIDEATRVLKTSELASVINAGIQDEGINEYAYMDYVPNSAELALELNDPAYYFTIYPGSTSTNKEQRVRQLYIKAGNKTPPSPDKPTPEKSKTIGETTLVQPPFANDSVPIIPVPDDIPGKAAKVITIHHPTIPSSTGSIPLNMMPKKCFTMDVFVHQKGLRPRLNGAYDAGDYVPTKGKYLLEVRIVPRSAAVYPVMKMNDDKTVEASFTLTDIEVPESLVKKYFTIQGQRDRDELGFARIDMWERYQVDQDGLQVVSLIDPEKYFVLKREVED</sequence>
<protein>
    <submittedName>
        <fullName evidence="2">Uncharacterized protein</fullName>
    </submittedName>
</protein>
<feature type="compositionally biased region" description="Basic and acidic residues" evidence="1">
    <location>
        <begin position="158"/>
        <end position="178"/>
    </location>
</feature>
<keyword evidence="3" id="KW-1185">Reference proteome</keyword>
<feature type="region of interest" description="Disordered" evidence="1">
    <location>
        <begin position="148"/>
        <end position="178"/>
    </location>
</feature>
<dbReference type="EMBL" id="ML986817">
    <property type="protein sequence ID" value="KAF2257915.1"/>
    <property type="molecule type" value="Genomic_DNA"/>
</dbReference>
<evidence type="ECO:0000256" key="1">
    <source>
        <dbReference type="SAM" id="MobiDB-lite"/>
    </source>
</evidence>
<proteinExistence type="predicted"/>
<name>A0A9P4JY08_9PLEO</name>
<dbReference type="OrthoDB" id="3029913at2759"/>
<dbReference type="AlphaFoldDB" id="A0A9P4JY08"/>
<accession>A0A9P4JY08</accession>
<organism evidence="2 3">
    <name type="scientific">Lojkania enalia</name>
    <dbReference type="NCBI Taxonomy" id="147567"/>
    <lineage>
        <taxon>Eukaryota</taxon>
        <taxon>Fungi</taxon>
        <taxon>Dikarya</taxon>
        <taxon>Ascomycota</taxon>
        <taxon>Pezizomycotina</taxon>
        <taxon>Dothideomycetes</taxon>
        <taxon>Pleosporomycetidae</taxon>
        <taxon>Pleosporales</taxon>
        <taxon>Pleosporales incertae sedis</taxon>
        <taxon>Lojkania</taxon>
    </lineage>
</organism>
<evidence type="ECO:0000313" key="2">
    <source>
        <dbReference type="EMBL" id="KAF2257915.1"/>
    </source>
</evidence>